<dbReference type="SUPFAM" id="SSF50249">
    <property type="entry name" value="Nucleic acid-binding proteins"/>
    <property type="match status" value="1"/>
</dbReference>
<feature type="binding site" evidence="6">
    <location>
        <position position="553"/>
    </location>
    <ligand>
        <name>S-adenosyl-L-methionine</name>
        <dbReference type="ChEBI" id="CHEBI:59789"/>
    </ligand>
</feature>
<dbReference type="NCBIfam" id="TIGR00479">
    <property type="entry name" value="rumA"/>
    <property type="match status" value="1"/>
</dbReference>
<protein>
    <submittedName>
        <fullName evidence="10">23S rRNA (Uracil(1939)-C(5))-methyltransferase RlmD</fullName>
    </submittedName>
</protein>
<evidence type="ECO:0000313" key="11">
    <source>
        <dbReference type="Proteomes" id="UP000298246"/>
    </source>
</evidence>
<keyword evidence="1" id="KW-0479">Metal-binding</keyword>
<dbReference type="Pfam" id="PF01938">
    <property type="entry name" value="TRAM"/>
    <property type="match status" value="1"/>
</dbReference>
<keyword evidence="11" id="KW-1185">Reference proteome</keyword>
<evidence type="ECO:0000256" key="8">
    <source>
        <dbReference type="SAM" id="MobiDB-lite"/>
    </source>
</evidence>
<dbReference type="PANTHER" id="PTHR11061">
    <property type="entry name" value="RNA M5U METHYLTRANSFERASE"/>
    <property type="match status" value="1"/>
</dbReference>
<dbReference type="OrthoDB" id="9804590at2"/>
<dbReference type="InterPro" id="IPR030391">
    <property type="entry name" value="MeTrfase_TrmA_CS"/>
</dbReference>
<keyword evidence="5" id="KW-0411">Iron-sulfur</keyword>
<dbReference type="SUPFAM" id="SSF53335">
    <property type="entry name" value="S-adenosyl-L-methionine-dependent methyltransferases"/>
    <property type="match status" value="1"/>
</dbReference>
<dbReference type="InterPro" id="IPR012340">
    <property type="entry name" value="NA-bd_OB-fold"/>
</dbReference>
<dbReference type="InterPro" id="IPR029063">
    <property type="entry name" value="SAM-dependent_MTases_sf"/>
</dbReference>
<feature type="active site" description="Nucleophile" evidence="6">
    <location>
        <position position="628"/>
    </location>
</feature>
<keyword evidence="3 6" id="KW-0808">Transferase</keyword>
<dbReference type="FunFam" id="2.40.50.140:FF:000097">
    <property type="entry name" value="23S rRNA (uracil(1939)-C(5))-methyltransferase RlmD"/>
    <property type="match status" value="1"/>
</dbReference>
<organism evidence="10 11">
    <name type="scientific">Paenibacillus athensensis</name>
    <dbReference type="NCBI Taxonomy" id="1967502"/>
    <lineage>
        <taxon>Bacteria</taxon>
        <taxon>Bacillati</taxon>
        <taxon>Bacillota</taxon>
        <taxon>Bacilli</taxon>
        <taxon>Bacillales</taxon>
        <taxon>Paenibacillaceae</taxon>
        <taxon>Paenibacillus</taxon>
    </lineage>
</organism>
<comment type="similarity">
    <text evidence="6">Belongs to the class I-like SAM-binding methyltransferase superfamily. RNA M5U methyltransferase family.</text>
</comment>
<keyword evidence="1" id="KW-0004">4Fe-4S</keyword>
<reference evidence="10 11" key="1">
    <citation type="submission" date="2017-03" db="EMBL/GenBank/DDBJ databases">
        <title>Isolation of Levoglucosan Utilizing Bacteria.</title>
        <authorList>
            <person name="Arya A.S."/>
        </authorList>
    </citation>
    <scope>NUCLEOTIDE SEQUENCE [LARGE SCALE GENOMIC DNA]</scope>
    <source>
        <strain evidence="10 11">MEC069</strain>
    </source>
</reference>
<evidence type="ECO:0000256" key="2">
    <source>
        <dbReference type="ARBA" id="ARBA00022603"/>
    </source>
</evidence>
<evidence type="ECO:0000256" key="3">
    <source>
        <dbReference type="ARBA" id="ARBA00022679"/>
    </source>
</evidence>
<dbReference type="Gene3D" id="2.40.50.1070">
    <property type="match status" value="1"/>
</dbReference>
<feature type="compositionally biased region" description="Basic and acidic residues" evidence="8">
    <location>
        <begin position="106"/>
        <end position="127"/>
    </location>
</feature>
<feature type="compositionally biased region" description="Low complexity" evidence="8">
    <location>
        <begin position="73"/>
        <end position="97"/>
    </location>
</feature>
<accession>A0A4Y8PZV4</accession>
<dbReference type="PROSITE" id="PS01231">
    <property type="entry name" value="TRMA_2"/>
    <property type="match status" value="1"/>
</dbReference>
<keyword evidence="4 6" id="KW-0949">S-adenosyl-L-methionine</keyword>
<evidence type="ECO:0000313" key="10">
    <source>
        <dbReference type="EMBL" id="TFE86940.1"/>
    </source>
</evidence>
<dbReference type="Gene3D" id="3.40.50.150">
    <property type="entry name" value="Vaccinia Virus protein VP39"/>
    <property type="match status" value="2"/>
</dbReference>
<evidence type="ECO:0000259" key="9">
    <source>
        <dbReference type="PROSITE" id="PS50926"/>
    </source>
</evidence>
<evidence type="ECO:0000256" key="1">
    <source>
        <dbReference type="ARBA" id="ARBA00022485"/>
    </source>
</evidence>
<dbReference type="PANTHER" id="PTHR11061:SF30">
    <property type="entry name" value="TRNA (URACIL(54)-C(5))-METHYLTRANSFERASE"/>
    <property type="match status" value="1"/>
</dbReference>
<dbReference type="PROSITE" id="PS50926">
    <property type="entry name" value="TRAM"/>
    <property type="match status" value="1"/>
</dbReference>
<sequence length="673" mass="71144">MDGKKRNGGREADRQPGRAAGGQGARAGKSVARDAERGGAAPAREGRIRADAAPSERAPRGKSSGGARDAGRVSRGARVGAGTSAAREQAEQATARTSDAGRTPQARRERRGDEPRRAGGPAFERKAGNGSLHRGRRDNATPTPASGGRAPAWEAALPVRRHQQYEAEIVGLSHEGHGVGRVNGFTLFVAGALPGERALVQVEHLKKQYGFARLLRVLEASPDRVEPPCGIYAACGGCQLQHLSYDAQLRAKRQQVIDNLQRIGKLQVRGAAAGVAAAGDGSAADGAADGIGRAAAPGEAGLAAAVAASGGRVSAGAAAAHRTELDAADSGVLVHATLGMSEPWRYRNKAQVPIGAEQGGLVGGFYAQGSHTIVDMDACLIQHEANDAIVAAVKTIGRDLGITAYREDTHTGLLRHVVVKVGFCTGEIMVVLVTNGDAIPREREWIERIRAAVPGVQSICHNINTRSTNVILGDETRVLWGRDVIYDYIGEIRFAISARSFFQVNPVQTEVLYGKALEYAGLTGGETVVDAYCGIGTISLFLAQKAGKVYGVEIVEEAIADARHNAELNGITNVHFEAGPAENVLPAWQHQGIVPDVIVVDPPRKGCDAVLLDTILELKPQRVVYVSCNPSTLARDLRVLEDGGYRTVEVQPVDMFPHTTHVECVIGLQRIDT</sequence>
<feature type="binding site" evidence="6">
    <location>
        <position position="503"/>
    </location>
    <ligand>
        <name>S-adenosyl-L-methionine</name>
        <dbReference type="ChEBI" id="CHEBI:59789"/>
    </ligand>
</feature>
<dbReference type="EMBL" id="MYFO01000016">
    <property type="protein sequence ID" value="TFE86940.1"/>
    <property type="molecule type" value="Genomic_DNA"/>
</dbReference>
<feature type="binding site" evidence="6">
    <location>
        <position position="601"/>
    </location>
    <ligand>
        <name>S-adenosyl-L-methionine</name>
        <dbReference type="ChEBI" id="CHEBI:59789"/>
    </ligand>
</feature>
<evidence type="ECO:0000256" key="5">
    <source>
        <dbReference type="ARBA" id="ARBA00023014"/>
    </source>
</evidence>
<feature type="binding site" evidence="6">
    <location>
        <position position="532"/>
    </location>
    <ligand>
        <name>S-adenosyl-L-methionine</name>
        <dbReference type="ChEBI" id="CHEBI:59789"/>
    </ligand>
</feature>
<dbReference type="PROSITE" id="PS51687">
    <property type="entry name" value="SAM_MT_RNA_M5U"/>
    <property type="match status" value="1"/>
</dbReference>
<dbReference type="FunFam" id="3.40.50.150:FF:000009">
    <property type="entry name" value="23S rRNA (Uracil(1939)-C(5))-methyltransferase RlmD"/>
    <property type="match status" value="1"/>
</dbReference>
<dbReference type="GO" id="GO:0070041">
    <property type="term" value="F:rRNA (uridine-C5-)-methyltransferase activity"/>
    <property type="evidence" value="ECO:0007669"/>
    <property type="project" value="UniProtKB-ARBA"/>
</dbReference>
<dbReference type="FunFam" id="2.40.50.1070:FF:000003">
    <property type="entry name" value="23S rRNA (Uracil-5-)-methyltransferase RumA"/>
    <property type="match status" value="1"/>
</dbReference>
<feature type="region of interest" description="Disordered" evidence="8">
    <location>
        <begin position="1"/>
        <end position="151"/>
    </location>
</feature>
<dbReference type="InterPro" id="IPR010280">
    <property type="entry name" value="U5_MeTrfase_fam"/>
</dbReference>
<proteinExistence type="inferred from homology"/>
<name>A0A4Y8PZV4_9BACL</name>
<dbReference type="Proteomes" id="UP000298246">
    <property type="component" value="Unassembled WGS sequence"/>
</dbReference>
<evidence type="ECO:0000256" key="6">
    <source>
        <dbReference type="PROSITE-ProRule" id="PRU01024"/>
    </source>
</evidence>
<dbReference type="PROSITE" id="PS01230">
    <property type="entry name" value="TRMA_1"/>
    <property type="match status" value="1"/>
</dbReference>
<evidence type="ECO:0000256" key="4">
    <source>
        <dbReference type="ARBA" id="ARBA00022691"/>
    </source>
</evidence>
<dbReference type="GO" id="GO:0051539">
    <property type="term" value="F:4 iron, 4 sulfur cluster binding"/>
    <property type="evidence" value="ECO:0007669"/>
    <property type="project" value="UniProtKB-KW"/>
</dbReference>
<dbReference type="InterPro" id="IPR002792">
    <property type="entry name" value="TRAM_dom"/>
</dbReference>
<gene>
    <name evidence="10" type="ORF">B5M42_13340</name>
</gene>
<dbReference type="Pfam" id="PF05958">
    <property type="entry name" value="tRNA_U5-meth_tr"/>
    <property type="match status" value="1"/>
</dbReference>
<dbReference type="InterPro" id="IPR030390">
    <property type="entry name" value="MeTrfase_TrmA_AS"/>
</dbReference>
<dbReference type="CDD" id="cd02440">
    <property type="entry name" value="AdoMet_MTases"/>
    <property type="match status" value="1"/>
</dbReference>
<comment type="caution">
    <text evidence="10">The sequence shown here is derived from an EMBL/GenBank/DDBJ whole genome shotgun (WGS) entry which is preliminary data.</text>
</comment>
<dbReference type="AlphaFoldDB" id="A0A4Y8PZV4"/>
<keyword evidence="2 6" id="KW-0489">Methyltransferase</keyword>
<dbReference type="GO" id="GO:0070475">
    <property type="term" value="P:rRNA base methylation"/>
    <property type="evidence" value="ECO:0007669"/>
    <property type="project" value="TreeGrafter"/>
</dbReference>
<feature type="active site" evidence="7">
    <location>
        <position position="628"/>
    </location>
</feature>
<keyword evidence="1" id="KW-0408">Iron</keyword>
<dbReference type="Gene3D" id="2.40.50.140">
    <property type="entry name" value="Nucleic acid-binding proteins"/>
    <property type="match status" value="1"/>
</dbReference>
<feature type="domain" description="TRAM" evidence="9">
    <location>
        <begin position="158"/>
        <end position="216"/>
    </location>
</feature>
<feature type="compositionally biased region" description="Basic and acidic residues" evidence="8">
    <location>
        <begin position="1"/>
        <end position="16"/>
    </location>
</feature>
<evidence type="ECO:0000256" key="7">
    <source>
        <dbReference type="PROSITE-ProRule" id="PRU10015"/>
    </source>
</evidence>